<name>A0A0D0C1T7_9AGAR</name>
<sequence length="81" mass="8956">MYGHFLKDLGCVRCSNLFGLTLKSSSVYSSTFLANSGVKSYSISCNISVNPLDSLDTKVLLPNFLSRRMRTAHHALLELCL</sequence>
<gene>
    <name evidence="1" type="ORF">GYMLUDRAFT_562178</name>
</gene>
<dbReference type="EMBL" id="KN834769">
    <property type="protein sequence ID" value="KIK62036.1"/>
    <property type="molecule type" value="Genomic_DNA"/>
</dbReference>
<dbReference type="Proteomes" id="UP000053593">
    <property type="component" value="Unassembled WGS sequence"/>
</dbReference>
<proteinExistence type="predicted"/>
<keyword evidence="2" id="KW-1185">Reference proteome</keyword>
<dbReference type="AlphaFoldDB" id="A0A0D0C1T7"/>
<protein>
    <submittedName>
        <fullName evidence="1">Uncharacterized protein</fullName>
    </submittedName>
</protein>
<evidence type="ECO:0000313" key="1">
    <source>
        <dbReference type="EMBL" id="KIK62036.1"/>
    </source>
</evidence>
<evidence type="ECO:0000313" key="2">
    <source>
        <dbReference type="Proteomes" id="UP000053593"/>
    </source>
</evidence>
<accession>A0A0D0C1T7</accession>
<reference evidence="1 2" key="1">
    <citation type="submission" date="2014-04" db="EMBL/GenBank/DDBJ databases">
        <title>Evolutionary Origins and Diversification of the Mycorrhizal Mutualists.</title>
        <authorList>
            <consortium name="DOE Joint Genome Institute"/>
            <consortium name="Mycorrhizal Genomics Consortium"/>
            <person name="Kohler A."/>
            <person name="Kuo A."/>
            <person name="Nagy L.G."/>
            <person name="Floudas D."/>
            <person name="Copeland A."/>
            <person name="Barry K.W."/>
            <person name="Cichocki N."/>
            <person name="Veneault-Fourrey C."/>
            <person name="LaButti K."/>
            <person name="Lindquist E.A."/>
            <person name="Lipzen A."/>
            <person name="Lundell T."/>
            <person name="Morin E."/>
            <person name="Murat C."/>
            <person name="Riley R."/>
            <person name="Ohm R."/>
            <person name="Sun H."/>
            <person name="Tunlid A."/>
            <person name="Henrissat B."/>
            <person name="Grigoriev I.V."/>
            <person name="Hibbett D.S."/>
            <person name="Martin F."/>
        </authorList>
    </citation>
    <scope>NUCLEOTIDE SEQUENCE [LARGE SCALE GENOMIC DNA]</scope>
    <source>
        <strain evidence="1 2">FD-317 M1</strain>
    </source>
</reference>
<organism evidence="1 2">
    <name type="scientific">Collybiopsis luxurians FD-317 M1</name>
    <dbReference type="NCBI Taxonomy" id="944289"/>
    <lineage>
        <taxon>Eukaryota</taxon>
        <taxon>Fungi</taxon>
        <taxon>Dikarya</taxon>
        <taxon>Basidiomycota</taxon>
        <taxon>Agaricomycotina</taxon>
        <taxon>Agaricomycetes</taxon>
        <taxon>Agaricomycetidae</taxon>
        <taxon>Agaricales</taxon>
        <taxon>Marasmiineae</taxon>
        <taxon>Omphalotaceae</taxon>
        <taxon>Collybiopsis</taxon>
        <taxon>Collybiopsis luxurians</taxon>
    </lineage>
</organism>
<dbReference type="HOGENOM" id="CLU_2574121_0_0_1"/>